<comment type="caution">
    <text evidence="2">The sequence shown here is derived from an EMBL/GenBank/DDBJ whole genome shotgun (WGS) entry which is preliminary data.</text>
</comment>
<keyword evidence="1" id="KW-0732">Signal</keyword>
<gene>
    <name evidence="2" type="ORF">CIPAW_16G063000</name>
</gene>
<dbReference type="Proteomes" id="UP000811609">
    <property type="component" value="Chromosome 16"/>
</dbReference>
<sequence length="156" mass="17871">MSVINVLLGIISHINSLLASFWWGEVEGKRKVRWCSWGKVCKPTSEGGLGVRDIKDVQKSLHMKLAFRLLTSNNLWADLFRAKYCRNDHVLAQKERPTNSRFWRSMMAIIPEVMENVKISVRGGNSSFWFDKWLASGPLSVNTEVITNKKLCIQDC</sequence>
<proteinExistence type="predicted"/>
<name>A0A8T1N7E7_CARIL</name>
<organism evidence="2 3">
    <name type="scientific">Carya illinoinensis</name>
    <name type="common">Pecan</name>
    <dbReference type="NCBI Taxonomy" id="32201"/>
    <lineage>
        <taxon>Eukaryota</taxon>
        <taxon>Viridiplantae</taxon>
        <taxon>Streptophyta</taxon>
        <taxon>Embryophyta</taxon>
        <taxon>Tracheophyta</taxon>
        <taxon>Spermatophyta</taxon>
        <taxon>Magnoliopsida</taxon>
        <taxon>eudicotyledons</taxon>
        <taxon>Gunneridae</taxon>
        <taxon>Pentapetalae</taxon>
        <taxon>rosids</taxon>
        <taxon>fabids</taxon>
        <taxon>Fagales</taxon>
        <taxon>Juglandaceae</taxon>
        <taxon>Carya</taxon>
    </lineage>
</organism>
<dbReference type="EMBL" id="CM031824">
    <property type="protein sequence ID" value="KAG6624967.1"/>
    <property type="molecule type" value="Genomic_DNA"/>
</dbReference>
<feature type="chain" id="PRO_5035775754" evidence="1">
    <location>
        <begin position="29"/>
        <end position="156"/>
    </location>
</feature>
<dbReference type="AlphaFoldDB" id="A0A8T1N7E7"/>
<evidence type="ECO:0000313" key="3">
    <source>
        <dbReference type="Proteomes" id="UP000811609"/>
    </source>
</evidence>
<protein>
    <submittedName>
        <fullName evidence="2">Uncharacterized protein</fullName>
    </submittedName>
</protein>
<accession>A0A8T1N7E7</accession>
<dbReference type="PANTHER" id="PTHR33116">
    <property type="entry name" value="REVERSE TRANSCRIPTASE ZINC-BINDING DOMAIN-CONTAINING PROTEIN-RELATED-RELATED"/>
    <property type="match status" value="1"/>
</dbReference>
<feature type="signal peptide" evidence="1">
    <location>
        <begin position="1"/>
        <end position="28"/>
    </location>
</feature>
<keyword evidence="3" id="KW-1185">Reference proteome</keyword>
<dbReference type="PANTHER" id="PTHR33116:SF80">
    <property type="entry name" value="REVERSE TRANSCRIPTASE ZINC-BINDING DOMAIN-CONTAINING PROTEIN"/>
    <property type="match status" value="1"/>
</dbReference>
<evidence type="ECO:0000256" key="1">
    <source>
        <dbReference type="SAM" id="SignalP"/>
    </source>
</evidence>
<reference evidence="2" key="1">
    <citation type="submission" date="2020-12" db="EMBL/GenBank/DDBJ databases">
        <title>WGS assembly of Carya illinoinensis cv. Pawnee.</title>
        <authorList>
            <person name="Platts A."/>
            <person name="Shu S."/>
            <person name="Wright S."/>
            <person name="Barry K."/>
            <person name="Edger P."/>
            <person name="Pires J.C."/>
            <person name="Schmutz J."/>
        </authorList>
    </citation>
    <scope>NUCLEOTIDE SEQUENCE</scope>
    <source>
        <tissue evidence="2">Leaf</tissue>
    </source>
</reference>
<evidence type="ECO:0000313" key="2">
    <source>
        <dbReference type="EMBL" id="KAG6624967.1"/>
    </source>
</evidence>